<dbReference type="InterPro" id="IPR035965">
    <property type="entry name" value="PAS-like_dom_sf"/>
</dbReference>
<dbReference type="CDD" id="cd01949">
    <property type="entry name" value="GGDEF"/>
    <property type="match status" value="1"/>
</dbReference>
<dbReference type="SMART" id="SM00267">
    <property type="entry name" value="GGDEF"/>
    <property type="match status" value="1"/>
</dbReference>
<dbReference type="InterPro" id="IPR001633">
    <property type="entry name" value="EAL_dom"/>
</dbReference>
<dbReference type="InterPro" id="IPR052155">
    <property type="entry name" value="Biofilm_reg_signaling"/>
</dbReference>
<dbReference type="FunFam" id="3.30.70.270:FF:000001">
    <property type="entry name" value="Diguanylate cyclase domain protein"/>
    <property type="match status" value="1"/>
</dbReference>
<dbReference type="FunFam" id="3.20.20.450:FF:000001">
    <property type="entry name" value="Cyclic di-GMP phosphodiesterase yahA"/>
    <property type="match status" value="1"/>
</dbReference>
<organism evidence="11 12">
    <name type="scientific">Thiohalospira halophila DSM 15071</name>
    <dbReference type="NCBI Taxonomy" id="1123397"/>
    <lineage>
        <taxon>Bacteria</taxon>
        <taxon>Pseudomonadati</taxon>
        <taxon>Pseudomonadota</taxon>
        <taxon>Gammaproteobacteria</taxon>
        <taxon>Thiohalospirales</taxon>
        <taxon>Thiohalospiraceae</taxon>
        <taxon>Thiohalospira</taxon>
    </lineage>
</organism>
<dbReference type="NCBIfam" id="TIGR00229">
    <property type="entry name" value="sensory_box"/>
    <property type="match status" value="1"/>
</dbReference>
<dbReference type="SUPFAM" id="SSF141868">
    <property type="entry name" value="EAL domain-like"/>
    <property type="match status" value="1"/>
</dbReference>
<dbReference type="Gene3D" id="3.30.70.270">
    <property type="match status" value="1"/>
</dbReference>
<evidence type="ECO:0000313" key="12">
    <source>
        <dbReference type="Proteomes" id="UP000198611"/>
    </source>
</evidence>
<dbReference type="SMART" id="SM00091">
    <property type="entry name" value="PAS"/>
    <property type="match status" value="1"/>
</dbReference>
<dbReference type="InterPro" id="IPR001610">
    <property type="entry name" value="PAC"/>
</dbReference>
<accession>A0A1I1PY88</accession>
<feature type="domain" description="CBS" evidence="10">
    <location>
        <begin position="28"/>
        <end position="83"/>
    </location>
</feature>
<evidence type="ECO:0000313" key="11">
    <source>
        <dbReference type="EMBL" id="SFD14632.1"/>
    </source>
</evidence>
<dbReference type="InterPro" id="IPR000644">
    <property type="entry name" value="CBS_dom"/>
</dbReference>
<feature type="domain" description="GGDEF" evidence="9">
    <location>
        <begin position="450"/>
        <end position="583"/>
    </location>
</feature>
<evidence type="ECO:0000256" key="2">
    <source>
        <dbReference type="ARBA" id="ARBA00012282"/>
    </source>
</evidence>
<dbReference type="STRING" id="1123397.SAMN05660831_00860"/>
<dbReference type="PANTHER" id="PTHR44757">
    <property type="entry name" value="DIGUANYLATE CYCLASE DGCP"/>
    <property type="match status" value="1"/>
</dbReference>
<evidence type="ECO:0000256" key="4">
    <source>
        <dbReference type="ARBA" id="ARBA00051114"/>
    </source>
</evidence>
<dbReference type="Pfam" id="PF00563">
    <property type="entry name" value="EAL"/>
    <property type="match status" value="1"/>
</dbReference>
<dbReference type="SUPFAM" id="SSF55785">
    <property type="entry name" value="PYP-like sensor domain (PAS domain)"/>
    <property type="match status" value="1"/>
</dbReference>
<evidence type="ECO:0000256" key="5">
    <source>
        <dbReference type="PROSITE-ProRule" id="PRU00703"/>
    </source>
</evidence>
<dbReference type="Proteomes" id="UP000198611">
    <property type="component" value="Unassembled WGS sequence"/>
</dbReference>
<dbReference type="InterPro" id="IPR029787">
    <property type="entry name" value="Nucleotide_cyclase"/>
</dbReference>
<dbReference type="NCBIfam" id="TIGR00254">
    <property type="entry name" value="GGDEF"/>
    <property type="match status" value="1"/>
</dbReference>
<dbReference type="Pfam" id="PF13426">
    <property type="entry name" value="PAS_9"/>
    <property type="match status" value="1"/>
</dbReference>
<evidence type="ECO:0000259" key="8">
    <source>
        <dbReference type="PROSITE" id="PS50883"/>
    </source>
</evidence>
<evidence type="ECO:0000256" key="1">
    <source>
        <dbReference type="ARBA" id="ARBA00001946"/>
    </source>
</evidence>
<dbReference type="EC" id="3.1.4.52" evidence="2"/>
<keyword evidence="12" id="KW-1185">Reference proteome</keyword>
<dbReference type="SMART" id="SM00086">
    <property type="entry name" value="PAC"/>
    <property type="match status" value="1"/>
</dbReference>
<comment type="cofactor">
    <cofactor evidence="1">
        <name>Mg(2+)</name>
        <dbReference type="ChEBI" id="CHEBI:18420"/>
    </cofactor>
</comment>
<dbReference type="PROSITE" id="PS50887">
    <property type="entry name" value="GGDEF"/>
    <property type="match status" value="1"/>
</dbReference>
<dbReference type="PROSITE" id="PS50883">
    <property type="entry name" value="EAL"/>
    <property type="match status" value="1"/>
</dbReference>
<dbReference type="CDD" id="cd01948">
    <property type="entry name" value="EAL"/>
    <property type="match status" value="1"/>
</dbReference>
<feature type="domain" description="PAC" evidence="7">
    <location>
        <begin position="366"/>
        <end position="418"/>
    </location>
</feature>
<sequence length="845" mass="93567">MGCWVAGMEASKGKLLFMSTDQPVEAIIHPHILECAPEESLREVARRMSDRRCSSILVVEDGQPVGIWTERDALRLDYASGDTGRRAVGEVMTAPVKTIPGSTPANEVAVHFQEDQVRHYLVVDAAGRPQGVVSQTDVVLNQSIEHYLHLREVGSVMRQHPPRVANDASLSEAVTTLREYGADAVVVGEDADPGILTERDLVRALASESTTATAGELASRPLLAAPVEQSLFHVRNLMVEEAVRHVGVTDDSGRITGLVGFTDILSSVEFVYVRELKSALRERDQALQTSRKNLRMAERIIEASPDGVIITDSETRIQSVNPAFTRLTGYQPEEAIGQTPAMLSSGRHGPEFYREMWRELRERGHWQGEIWNRRKNGEIYPELLTITGIEDDEGVVTNYAAMFSDISRIKENEERIRRLAYYDALTGLPNRRLFDDRLQVAIAQAHRYEHQLALLYVDLDRFKRVNDTLGHAVGDALLLQVADAMRAELREGDSLARLGGDEFVVLLPEIDESRDAVNVARRLVERLGHPFNVDGNELFVTSSVGISLYPLDGDDGEALSRAADNAMYRAKELGRNTYQLYTPEMNAHTFQSLTLENHLRRALEREQFECYYQPLVDAASGELVSAEALLRWHHPDMGLVSPADFIPLAEETGLIGPIGDWVLHHVCQQLRWWQEAGLPVVPVGVNISALQFGRDNPVEPLEAALADSGIDPGLLALELTEGVLMQDTQRSVERLRRIRDMGLGVAVDDFGTGYSSLAYLRRFPITALKVDQSFVKGIAEDPEDAAIVSTVVSLGRSLGLKVVAEGVETPGQLAFLQEEGCHVAQGFHFGYPQPAEAFAADWLVD</sequence>
<dbReference type="SUPFAM" id="SSF55073">
    <property type="entry name" value="Nucleotide cyclase"/>
    <property type="match status" value="1"/>
</dbReference>
<dbReference type="PROSITE" id="PS50113">
    <property type="entry name" value="PAC"/>
    <property type="match status" value="1"/>
</dbReference>
<gene>
    <name evidence="11" type="ORF">SAMN05660831_00860</name>
</gene>
<dbReference type="SUPFAM" id="SSF54631">
    <property type="entry name" value="CBS-domain pair"/>
    <property type="match status" value="2"/>
</dbReference>
<evidence type="ECO:0000259" key="10">
    <source>
        <dbReference type="PROSITE" id="PS51371"/>
    </source>
</evidence>
<dbReference type="Pfam" id="PF00571">
    <property type="entry name" value="CBS"/>
    <property type="match status" value="4"/>
</dbReference>
<dbReference type="EMBL" id="FOMJ01000002">
    <property type="protein sequence ID" value="SFD14632.1"/>
    <property type="molecule type" value="Genomic_DNA"/>
</dbReference>
<dbReference type="CDD" id="cd09833">
    <property type="entry name" value="CBS_pair_GGDEF_PAS_repeat1"/>
    <property type="match status" value="1"/>
</dbReference>
<reference evidence="11 12" key="1">
    <citation type="submission" date="2016-10" db="EMBL/GenBank/DDBJ databases">
        <authorList>
            <person name="de Groot N.N."/>
        </authorList>
    </citation>
    <scope>NUCLEOTIDE SEQUENCE [LARGE SCALE GENOMIC DNA]</scope>
    <source>
        <strain evidence="11 12">HL3</strain>
    </source>
</reference>
<dbReference type="InterPro" id="IPR000160">
    <property type="entry name" value="GGDEF_dom"/>
</dbReference>
<dbReference type="GO" id="GO:0071111">
    <property type="term" value="F:cyclic-guanylate-specific phosphodiesterase activity"/>
    <property type="evidence" value="ECO:0007669"/>
    <property type="project" value="UniProtKB-EC"/>
</dbReference>
<dbReference type="Gene3D" id="3.20.20.450">
    <property type="entry name" value="EAL domain"/>
    <property type="match status" value="1"/>
</dbReference>
<evidence type="ECO:0000259" key="7">
    <source>
        <dbReference type="PROSITE" id="PS50113"/>
    </source>
</evidence>
<dbReference type="CDD" id="cd00130">
    <property type="entry name" value="PAS"/>
    <property type="match status" value="1"/>
</dbReference>
<dbReference type="GO" id="GO:0071732">
    <property type="term" value="P:cellular response to nitric oxide"/>
    <property type="evidence" value="ECO:0007669"/>
    <property type="project" value="UniProtKB-ARBA"/>
</dbReference>
<evidence type="ECO:0000256" key="3">
    <source>
        <dbReference type="ARBA" id="ARBA00022636"/>
    </source>
</evidence>
<dbReference type="InterPro" id="IPR043128">
    <property type="entry name" value="Rev_trsase/Diguanyl_cyclase"/>
</dbReference>
<feature type="domain" description="CBS" evidence="10">
    <location>
        <begin position="92"/>
        <end position="148"/>
    </location>
</feature>
<dbReference type="InterPro" id="IPR000700">
    <property type="entry name" value="PAS-assoc_C"/>
</dbReference>
<dbReference type="Gene3D" id="3.10.580.10">
    <property type="entry name" value="CBS-domain"/>
    <property type="match status" value="2"/>
</dbReference>
<dbReference type="InterPro" id="IPR035919">
    <property type="entry name" value="EAL_sf"/>
</dbReference>
<dbReference type="PANTHER" id="PTHR44757:SF2">
    <property type="entry name" value="BIOFILM ARCHITECTURE MAINTENANCE PROTEIN MBAA"/>
    <property type="match status" value="1"/>
</dbReference>
<feature type="domain" description="EAL" evidence="8">
    <location>
        <begin position="592"/>
        <end position="845"/>
    </location>
</feature>
<feature type="domain" description="PAS" evidence="6">
    <location>
        <begin position="293"/>
        <end position="339"/>
    </location>
</feature>
<dbReference type="SMART" id="SM00116">
    <property type="entry name" value="CBS"/>
    <property type="match status" value="4"/>
</dbReference>
<proteinExistence type="predicted"/>
<name>A0A1I1PY88_9GAMM</name>
<dbReference type="AlphaFoldDB" id="A0A1I1PY88"/>
<dbReference type="Pfam" id="PF00990">
    <property type="entry name" value="GGDEF"/>
    <property type="match status" value="1"/>
</dbReference>
<protein>
    <recommendedName>
        <fullName evidence="2">cyclic-guanylate-specific phosphodiesterase</fullName>
        <ecNumber evidence="2">3.1.4.52</ecNumber>
    </recommendedName>
</protein>
<comment type="catalytic activity">
    <reaction evidence="4">
        <text>3',3'-c-di-GMP + H2O = 5'-phosphoguanylyl(3'-&gt;5')guanosine + H(+)</text>
        <dbReference type="Rhea" id="RHEA:24902"/>
        <dbReference type="ChEBI" id="CHEBI:15377"/>
        <dbReference type="ChEBI" id="CHEBI:15378"/>
        <dbReference type="ChEBI" id="CHEBI:58754"/>
        <dbReference type="ChEBI" id="CHEBI:58805"/>
        <dbReference type="EC" id="3.1.4.52"/>
    </reaction>
    <physiologicalReaction direction="left-to-right" evidence="4">
        <dbReference type="Rhea" id="RHEA:24903"/>
    </physiologicalReaction>
</comment>
<feature type="domain" description="CBS" evidence="10">
    <location>
        <begin position="157"/>
        <end position="211"/>
    </location>
</feature>
<dbReference type="SMART" id="SM00052">
    <property type="entry name" value="EAL"/>
    <property type="match status" value="1"/>
</dbReference>
<evidence type="ECO:0000259" key="9">
    <source>
        <dbReference type="PROSITE" id="PS50887"/>
    </source>
</evidence>
<dbReference type="PROSITE" id="PS50112">
    <property type="entry name" value="PAS"/>
    <property type="match status" value="1"/>
</dbReference>
<dbReference type="PROSITE" id="PS51371">
    <property type="entry name" value="CBS"/>
    <property type="match status" value="4"/>
</dbReference>
<keyword evidence="3" id="KW-0973">c-di-GMP</keyword>
<dbReference type="Gene3D" id="3.30.450.20">
    <property type="entry name" value="PAS domain"/>
    <property type="match status" value="1"/>
</dbReference>
<keyword evidence="5" id="KW-0129">CBS domain</keyword>
<feature type="domain" description="CBS" evidence="10">
    <location>
        <begin position="218"/>
        <end position="278"/>
    </location>
</feature>
<evidence type="ECO:0000259" key="6">
    <source>
        <dbReference type="PROSITE" id="PS50112"/>
    </source>
</evidence>
<dbReference type="InterPro" id="IPR046342">
    <property type="entry name" value="CBS_dom_sf"/>
</dbReference>
<dbReference type="InterPro" id="IPR000014">
    <property type="entry name" value="PAS"/>
</dbReference>